<dbReference type="OMA" id="ELICEMD"/>
<dbReference type="VEuPathDB" id="MicrosporidiaDB:AEWR_081620"/>
<protein>
    <submittedName>
        <fullName evidence="1">Uncharacterized protein</fullName>
    </submittedName>
</protein>
<dbReference type="EMBL" id="KC513605">
    <property type="protein sequence ID" value="AGE95035.1"/>
    <property type="molecule type" value="Genomic_DNA"/>
</dbReference>
<dbReference type="VEuPathDB" id="MicrosporidiaDB:AEWD_081570"/>
<sequence length="545" mass="63213">MASIFYWDKEKTPSNSGFMGNGDSSTSPDVDQRRFHNILQRFLTQFKLKKPMITNYMVYHLDYLVANFCYFKDIALVSECLCTENNRFNFAFYQRMNVFIRIIDFGNDTPAGDECNAWGSVGGLAIGDARYRPPPCPTGYAYPMTKEEWIRKSKDALFGPAFEFSNVSDMEDEDSKAEMKEALRNFEVSEYFGSGEDEEYLVFNSRSKVLKHFFEVLGFHFRIHPHYMTEALDHRFICSFLDLLDFEPALNLFGILLGLKGLNMQKLAMLLKDAHPISVLIERKHYVALKMLLLVDWMDNESGSMSSDEEGFFHDEMMSAGEKLISVFLREESYFEYKQVYDIIEILNCSHRCPKLEIPDFKRIDSKLVLYIKLMVGQLDLLMDEIFQKKVHVTLIDLFFGNPDYSALLIPLTIFLSSAIRNQSRFSMLIDIGFLDRFHDACIRSIAVDNGPRPAVESIFSCLVYIYPLVAFYLAKVNRELLNTDKWVYLSSMMDPYHRKEKLSYSNDEAIEMFLDGCASESFARYMCHLVVDEMPVPSLFLEKK</sequence>
<dbReference type="VEuPathDB" id="MicrosporidiaDB:M970_081620"/>
<accession>M1K7P4</accession>
<organism evidence="1">
    <name type="scientific">Encephalitozoon cuniculi</name>
    <name type="common">Microsporidian parasite</name>
    <dbReference type="NCBI Taxonomy" id="6035"/>
    <lineage>
        <taxon>Eukaryota</taxon>
        <taxon>Fungi</taxon>
        <taxon>Fungi incertae sedis</taxon>
        <taxon>Microsporidia</taxon>
        <taxon>Unikaryonidae</taxon>
        <taxon>Encephalitozoon</taxon>
    </lineage>
</organism>
<gene>
    <name evidence="1" type="ORF">ECU08_1600</name>
</gene>
<dbReference type="VEuPathDB" id="MicrosporidiaDB:AEWQ_081610"/>
<dbReference type="VEuPathDB" id="MicrosporidiaDB:ECU08_1600"/>
<evidence type="ECO:0000313" key="1">
    <source>
        <dbReference type="EMBL" id="AGE95035.1"/>
    </source>
</evidence>
<reference evidence="1" key="1">
    <citation type="journal article" date="2013" name="Eukaryot. Cell">
        <title>Extremely Reduced Levels of Heterozygosity in the Vertebrate Pathogen Encephalitozoon cuniculi.</title>
        <authorList>
            <person name="Selman M."/>
            <person name="Sak B."/>
            <person name="Kvac M."/>
            <person name="Farinelli L."/>
            <person name="Weiss L.M."/>
            <person name="Corradi N."/>
        </authorList>
    </citation>
    <scope>NUCLEOTIDE SEQUENCE</scope>
</reference>
<proteinExistence type="predicted"/>
<dbReference type="AlphaFoldDB" id="M1K7P4"/>
<name>M1K7P4_ENCCN</name>